<dbReference type="EMBL" id="JAAJBV010000002">
    <property type="protein sequence ID" value="NHM03606.1"/>
    <property type="molecule type" value="Genomic_DNA"/>
</dbReference>
<dbReference type="PIRSF" id="PIRSF015855">
    <property type="entry name" value="TypeIII_Mtase_mKpnI"/>
    <property type="match status" value="1"/>
</dbReference>
<proteinExistence type="inferred from homology"/>
<evidence type="ECO:0000313" key="8">
    <source>
        <dbReference type="EMBL" id="NHM03606.1"/>
    </source>
</evidence>
<protein>
    <recommendedName>
        <fullName evidence="2">site-specific DNA-methyltransferase (adenine-specific)</fullName>
        <ecNumber evidence="2">2.1.1.72</ecNumber>
    </recommendedName>
</protein>
<dbReference type="InterPro" id="IPR002052">
    <property type="entry name" value="DNA_methylase_N6_adenine_CS"/>
</dbReference>
<keyword evidence="4" id="KW-0808">Transferase</keyword>
<sequence length="637" mass="73653">MEVEKVNLKSLEITEDLKKQLKAIMPQVFSEDKIDFEKLKLTLGEDVSDSEERFGLQWPGKKDCFKVIQEPSIGTLKPCKEESVNWDTTENIFIEGDNLEVLKLLQKSYYGKIKMIYIDPPYNTGGEFIYPDRFQENLNTYLAYTGQVNEEGIKFSTNSETTGRYHSNWANMMYSRLFLARNLLKKDGIICISIDDNEIHNLRSICNEIFGEENYLQEIIWKRHGGGGNDSKYFAIDHEYILCYAKNLNYIDKLRLPLDDDDLKKYKYRDEHFNELGAYQTKSFLRMRPDDPRPGLQYEIDCPDGTKLFDEWKWEQNSFLKALSENKVLIEKDTKGNWKVEYKIYAKDKDGDEKMKVPRSMIINEATNSKGKALLTNTLGTANLFNNPKPIELLKHLMSFATSDNDNDIILDFFGGSCSTAHAVLDLNHITNGNRKFIMIQLPELCNEKSEAFKKGYKTIADIGRDRIKKALNYYRNTIESKKQEEINKIKFEVESNDTNLDLGFKSFKLDKSNFKIWDGNTENMKLENELENGLFHIDLNSSKEDILTELILKSGFKLSVKIDLLKLANKDVYSIENNSLLICLDDSLNVEVIKEIAKLDPARVIVLDSGFNQKDDLKTNAVQILKSHNIEDFRTV</sequence>
<feature type="domain" description="DNA methylase N-4/N-6" evidence="7">
    <location>
        <begin position="113"/>
        <end position="429"/>
    </location>
</feature>
<dbReference type="RefSeq" id="WP_166235622.1">
    <property type="nucleotide sequence ID" value="NZ_JAAJBV010000002.1"/>
</dbReference>
<evidence type="ECO:0000259" key="7">
    <source>
        <dbReference type="Pfam" id="PF01555"/>
    </source>
</evidence>
<dbReference type="InterPro" id="IPR002295">
    <property type="entry name" value="N4/N6-MTase_EcoPI_Mod-like"/>
</dbReference>
<evidence type="ECO:0000256" key="5">
    <source>
        <dbReference type="ARBA" id="ARBA00022691"/>
    </source>
</evidence>
<organism evidence="8 9">
    <name type="scientific">Flavobacterium celericrescens</name>
    <dbReference type="NCBI Taxonomy" id="2709780"/>
    <lineage>
        <taxon>Bacteria</taxon>
        <taxon>Pseudomonadati</taxon>
        <taxon>Bacteroidota</taxon>
        <taxon>Flavobacteriia</taxon>
        <taxon>Flavobacteriales</taxon>
        <taxon>Flavobacteriaceae</taxon>
        <taxon>Flavobacterium</taxon>
    </lineage>
</organism>
<dbReference type="Proteomes" id="UP000761423">
    <property type="component" value="Unassembled WGS sequence"/>
</dbReference>
<dbReference type="Gene3D" id="3.40.50.150">
    <property type="entry name" value="Vaccinia Virus protein VP39"/>
    <property type="match status" value="1"/>
</dbReference>
<evidence type="ECO:0000313" key="9">
    <source>
        <dbReference type="Proteomes" id="UP000761423"/>
    </source>
</evidence>
<evidence type="ECO:0000256" key="4">
    <source>
        <dbReference type="ARBA" id="ARBA00022679"/>
    </source>
</evidence>
<dbReference type="SUPFAM" id="SSF53335">
    <property type="entry name" value="S-adenosyl-L-methionine-dependent methyltransferases"/>
    <property type="match status" value="1"/>
</dbReference>
<name>A0ABX0I8Z4_9FLAO</name>
<accession>A0ABX0I8Z4</accession>
<dbReference type="PRINTS" id="PR00506">
    <property type="entry name" value="D21N6MTFRASE"/>
</dbReference>
<dbReference type="PROSITE" id="PS00092">
    <property type="entry name" value="N6_MTASE"/>
    <property type="match status" value="1"/>
</dbReference>
<evidence type="ECO:0000256" key="1">
    <source>
        <dbReference type="ARBA" id="ARBA00006594"/>
    </source>
</evidence>
<comment type="catalytic activity">
    <reaction evidence="6">
        <text>a 2'-deoxyadenosine in DNA + S-adenosyl-L-methionine = an N(6)-methyl-2'-deoxyadenosine in DNA + S-adenosyl-L-homocysteine + H(+)</text>
        <dbReference type="Rhea" id="RHEA:15197"/>
        <dbReference type="Rhea" id="RHEA-COMP:12418"/>
        <dbReference type="Rhea" id="RHEA-COMP:12419"/>
        <dbReference type="ChEBI" id="CHEBI:15378"/>
        <dbReference type="ChEBI" id="CHEBI:57856"/>
        <dbReference type="ChEBI" id="CHEBI:59789"/>
        <dbReference type="ChEBI" id="CHEBI:90615"/>
        <dbReference type="ChEBI" id="CHEBI:90616"/>
        <dbReference type="EC" id="2.1.1.72"/>
    </reaction>
</comment>
<reference evidence="8 9" key="1">
    <citation type="submission" date="2020-02" db="EMBL/GenBank/DDBJ databases">
        <authorList>
            <person name="Chen W.-M."/>
        </authorList>
    </citation>
    <scope>NUCLEOTIDE SEQUENCE [LARGE SCALE GENOMIC DNA]</scope>
    <source>
        <strain evidence="8 9">TWA-26</strain>
    </source>
</reference>
<evidence type="ECO:0000256" key="6">
    <source>
        <dbReference type="ARBA" id="ARBA00047942"/>
    </source>
</evidence>
<comment type="caution">
    <text evidence="8">The sequence shown here is derived from an EMBL/GenBank/DDBJ whole genome shotgun (WGS) entry which is preliminary data.</text>
</comment>
<dbReference type="Pfam" id="PF01555">
    <property type="entry name" value="N6_N4_Mtase"/>
    <property type="match status" value="1"/>
</dbReference>
<keyword evidence="9" id="KW-1185">Reference proteome</keyword>
<dbReference type="InterPro" id="IPR002941">
    <property type="entry name" value="DNA_methylase_N4/N6"/>
</dbReference>
<evidence type="ECO:0000256" key="2">
    <source>
        <dbReference type="ARBA" id="ARBA00011900"/>
    </source>
</evidence>
<keyword evidence="5" id="KW-0949">S-adenosyl-L-methionine</keyword>
<dbReference type="EC" id="2.1.1.72" evidence="2"/>
<gene>
    <name evidence="8" type="ORF">G4L40_02675</name>
</gene>
<dbReference type="InterPro" id="IPR029063">
    <property type="entry name" value="SAM-dependent_MTases_sf"/>
</dbReference>
<evidence type="ECO:0000256" key="3">
    <source>
        <dbReference type="ARBA" id="ARBA00022603"/>
    </source>
</evidence>
<keyword evidence="3" id="KW-0489">Methyltransferase</keyword>
<comment type="similarity">
    <text evidence="1">Belongs to the N(4)/N(6)-methyltransferase family.</text>
</comment>